<dbReference type="eggNOG" id="COG2929">
    <property type="taxonomic scope" value="Bacteria"/>
</dbReference>
<proteinExistence type="predicted"/>
<dbReference type="RefSeq" id="WP_012453036.1">
    <property type="nucleotide sequence ID" value="NC_010725.1"/>
</dbReference>
<dbReference type="HOGENOM" id="CLU_149290_1_1_5"/>
<organism evidence="1 2">
    <name type="scientific">Methylorubrum populi (strain ATCC BAA-705 / NCIMB 13946 / BJ001)</name>
    <name type="common">Methylobacterium populi</name>
    <dbReference type="NCBI Taxonomy" id="441620"/>
    <lineage>
        <taxon>Bacteria</taxon>
        <taxon>Pseudomonadati</taxon>
        <taxon>Pseudomonadota</taxon>
        <taxon>Alphaproteobacteria</taxon>
        <taxon>Hyphomicrobiales</taxon>
        <taxon>Methylobacteriaceae</taxon>
        <taxon>Methylorubrum</taxon>
    </lineage>
</organism>
<protein>
    <recommendedName>
        <fullName evidence="3">BrnT family toxin</fullName>
    </recommendedName>
</protein>
<gene>
    <name evidence="1" type="ordered locus">Mpop_1112</name>
</gene>
<dbReference type="EMBL" id="CP001029">
    <property type="protein sequence ID" value="ACB79286.1"/>
    <property type="molecule type" value="Genomic_DNA"/>
</dbReference>
<dbReference type="InterPro" id="IPR007460">
    <property type="entry name" value="BrnT_toxin"/>
</dbReference>
<dbReference type="InterPro" id="IPR038573">
    <property type="entry name" value="BrnT_sf"/>
</dbReference>
<dbReference type="OrthoDB" id="839663at2"/>
<evidence type="ECO:0008006" key="3">
    <source>
        <dbReference type="Google" id="ProtNLM"/>
    </source>
</evidence>
<dbReference type="STRING" id="441620.Mpop_1112"/>
<reference evidence="1" key="1">
    <citation type="submission" date="2008-04" db="EMBL/GenBank/DDBJ databases">
        <title>Complete sequence of chromosome of Methylobacterium populi BJ001.</title>
        <authorList>
            <consortium name="US DOE Joint Genome Institute"/>
            <person name="Copeland A."/>
            <person name="Lucas S."/>
            <person name="Lapidus A."/>
            <person name="Glavina del Rio T."/>
            <person name="Dalin E."/>
            <person name="Tice H."/>
            <person name="Bruce D."/>
            <person name="Goodwin L."/>
            <person name="Pitluck S."/>
            <person name="Chertkov O."/>
            <person name="Brettin T."/>
            <person name="Detter J.C."/>
            <person name="Han C."/>
            <person name="Kuske C.R."/>
            <person name="Schmutz J."/>
            <person name="Larimer F."/>
            <person name="Land M."/>
            <person name="Hauser L."/>
            <person name="Kyrpides N."/>
            <person name="Mikhailova N."/>
            <person name="Marx C."/>
            <person name="Richardson P."/>
        </authorList>
    </citation>
    <scope>NUCLEOTIDE SEQUENCE [LARGE SCALE GENOMIC DNA]</scope>
    <source>
        <strain evidence="1">BJ001</strain>
    </source>
</reference>
<evidence type="ECO:0000313" key="1">
    <source>
        <dbReference type="EMBL" id="ACB79286.1"/>
    </source>
</evidence>
<accession>B1ZB51</accession>
<dbReference type="KEGG" id="mpo:Mpop_1112"/>
<dbReference type="AlphaFoldDB" id="B1ZB51"/>
<dbReference type="Proteomes" id="UP000007136">
    <property type="component" value="Chromosome"/>
</dbReference>
<sequence length="101" mass="11606">MTTRFEWDPAKAASNLRKHGVSFETAELVFRDPFALTFLDRIERGELRWLTIGMVGSTKIISVAHADREEDENGNTTEIIRIISARKAVPAEKRRYEDEAR</sequence>
<name>B1ZB51_METPB</name>
<dbReference type="Gene3D" id="3.10.450.530">
    <property type="entry name" value="Ribonuclease toxin, BrnT, of type II toxin-antitoxin system"/>
    <property type="match status" value="1"/>
</dbReference>
<dbReference type="Pfam" id="PF04365">
    <property type="entry name" value="BrnT_toxin"/>
    <property type="match status" value="1"/>
</dbReference>
<evidence type="ECO:0000313" key="2">
    <source>
        <dbReference type="Proteomes" id="UP000007136"/>
    </source>
</evidence>